<dbReference type="EMBL" id="HACA01003817">
    <property type="protein sequence ID" value="CDW21178.1"/>
    <property type="molecule type" value="Transcribed_RNA"/>
</dbReference>
<accession>A0A0K2T569</accession>
<protein>
    <submittedName>
        <fullName evidence="1">Uncharacterized protein</fullName>
    </submittedName>
</protein>
<organism evidence="1">
    <name type="scientific">Lepeophtheirus salmonis</name>
    <name type="common">Salmon louse</name>
    <name type="synonym">Caligus salmonis</name>
    <dbReference type="NCBI Taxonomy" id="72036"/>
    <lineage>
        <taxon>Eukaryota</taxon>
        <taxon>Metazoa</taxon>
        <taxon>Ecdysozoa</taxon>
        <taxon>Arthropoda</taxon>
        <taxon>Crustacea</taxon>
        <taxon>Multicrustacea</taxon>
        <taxon>Hexanauplia</taxon>
        <taxon>Copepoda</taxon>
        <taxon>Siphonostomatoida</taxon>
        <taxon>Caligidae</taxon>
        <taxon>Lepeophtheirus</taxon>
    </lineage>
</organism>
<dbReference type="AlphaFoldDB" id="A0A0K2T569"/>
<reference evidence="1" key="1">
    <citation type="submission" date="2014-05" db="EMBL/GenBank/DDBJ databases">
        <authorList>
            <person name="Chronopoulou M."/>
        </authorList>
    </citation>
    <scope>NUCLEOTIDE SEQUENCE</scope>
    <source>
        <tissue evidence="1">Whole organism</tissue>
    </source>
</reference>
<proteinExistence type="predicted"/>
<sequence>MSPHGHYLRKIQLADVPHMLYTMFGTPLAHTL</sequence>
<name>A0A0K2T569_LEPSM</name>
<evidence type="ECO:0000313" key="1">
    <source>
        <dbReference type="EMBL" id="CDW21178.1"/>
    </source>
</evidence>